<proteinExistence type="predicted"/>
<feature type="non-terminal residue" evidence="1">
    <location>
        <position position="1"/>
    </location>
</feature>
<keyword evidence="2" id="KW-1185">Reference proteome</keyword>
<comment type="caution">
    <text evidence="1">The sequence shown here is derived from an EMBL/GenBank/DDBJ whole genome shotgun (WGS) entry which is preliminary data.</text>
</comment>
<evidence type="ECO:0000313" key="2">
    <source>
        <dbReference type="Proteomes" id="UP000824469"/>
    </source>
</evidence>
<name>A0AA38C944_TAXCH</name>
<accession>A0AA38C944</accession>
<feature type="non-terminal residue" evidence="1">
    <location>
        <position position="50"/>
    </location>
</feature>
<gene>
    <name evidence="1" type="ORF">KI387_038429</name>
</gene>
<reference evidence="1 2" key="1">
    <citation type="journal article" date="2021" name="Nat. Plants">
        <title>The Taxus genome provides insights into paclitaxel biosynthesis.</title>
        <authorList>
            <person name="Xiong X."/>
            <person name="Gou J."/>
            <person name="Liao Q."/>
            <person name="Li Y."/>
            <person name="Zhou Q."/>
            <person name="Bi G."/>
            <person name="Li C."/>
            <person name="Du R."/>
            <person name="Wang X."/>
            <person name="Sun T."/>
            <person name="Guo L."/>
            <person name="Liang H."/>
            <person name="Lu P."/>
            <person name="Wu Y."/>
            <person name="Zhang Z."/>
            <person name="Ro D.K."/>
            <person name="Shang Y."/>
            <person name="Huang S."/>
            <person name="Yan J."/>
        </authorList>
    </citation>
    <scope>NUCLEOTIDE SEQUENCE [LARGE SCALE GENOMIC DNA]</scope>
    <source>
        <strain evidence="1">Ta-2019</strain>
    </source>
</reference>
<dbReference type="Proteomes" id="UP000824469">
    <property type="component" value="Unassembled WGS sequence"/>
</dbReference>
<sequence length="50" mass="5838">CSVVEDRMLDLFFQPGLEPCFDEEKGKMFYVIAKEEVEILDVNHTEGTRE</sequence>
<dbReference type="AlphaFoldDB" id="A0AA38C944"/>
<organism evidence="1 2">
    <name type="scientific">Taxus chinensis</name>
    <name type="common">Chinese yew</name>
    <name type="synonym">Taxus wallichiana var. chinensis</name>
    <dbReference type="NCBI Taxonomy" id="29808"/>
    <lineage>
        <taxon>Eukaryota</taxon>
        <taxon>Viridiplantae</taxon>
        <taxon>Streptophyta</taxon>
        <taxon>Embryophyta</taxon>
        <taxon>Tracheophyta</taxon>
        <taxon>Spermatophyta</taxon>
        <taxon>Pinopsida</taxon>
        <taxon>Pinidae</taxon>
        <taxon>Conifers II</taxon>
        <taxon>Cupressales</taxon>
        <taxon>Taxaceae</taxon>
        <taxon>Taxus</taxon>
    </lineage>
</organism>
<dbReference type="EMBL" id="JAHRHJ020000011">
    <property type="protein sequence ID" value="KAH9294841.1"/>
    <property type="molecule type" value="Genomic_DNA"/>
</dbReference>
<protein>
    <submittedName>
        <fullName evidence="1">Uncharacterized protein</fullName>
    </submittedName>
</protein>
<evidence type="ECO:0000313" key="1">
    <source>
        <dbReference type="EMBL" id="KAH9294841.1"/>
    </source>
</evidence>